<reference evidence="1 2" key="1">
    <citation type="submission" date="2024-06" db="EMBL/GenBank/DDBJ databases">
        <title>The Natural Products Discovery Center: Release of the First 8490 Sequenced Strains for Exploring Actinobacteria Biosynthetic Diversity.</title>
        <authorList>
            <person name="Kalkreuter E."/>
            <person name="Kautsar S.A."/>
            <person name="Yang D."/>
            <person name="Bader C.D."/>
            <person name="Teijaro C.N."/>
            <person name="Fluegel L."/>
            <person name="Davis C.M."/>
            <person name="Simpson J.R."/>
            <person name="Lauterbach L."/>
            <person name="Steele A.D."/>
            <person name="Gui C."/>
            <person name="Meng S."/>
            <person name="Li G."/>
            <person name="Viehrig K."/>
            <person name="Ye F."/>
            <person name="Su P."/>
            <person name="Kiefer A.F."/>
            <person name="Nichols A."/>
            <person name="Cepeda A.J."/>
            <person name="Yan W."/>
            <person name="Fan B."/>
            <person name="Jiang Y."/>
            <person name="Adhikari A."/>
            <person name="Zheng C.-J."/>
            <person name="Schuster L."/>
            <person name="Cowan T.M."/>
            <person name="Smanski M.J."/>
            <person name="Chevrette M.G."/>
            <person name="De Carvalho L.P.S."/>
            <person name="Shen B."/>
        </authorList>
    </citation>
    <scope>NUCLEOTIDE SEQUENCE [LARGE SCALE GENOMIC DNA]</scope>
    <source>
        <strain evidence="1 2">NPDC020594</strain>
    </source>
</reference>
<evidence type="ECO:0000313" key="2">
    <source>
        <dbReference type="Proteomes" id="UP001551011"/>
    </source>
</evidence>
<organism evidence="1 2">
    <name type="scientific">Streptomyces flaveolus</name>
    <dbReference type="NCBI Taxonomy" id="67297"/>
    <lineage>
        <taxon>Bacteria</taxon>
        <taxon>Bacillati</taxon>
        <taxon>Actinomycetota</taxon>
        <taxon>Actinomycetes</taxon>
        <taxon>Kitasatosporales</taxon>
        <taxon>Streptomycetaceae</taxon>
        <taxon>Streptomyces</taxon>
    </lineage>
</organism>
<gene>
    <name evidence="1" type="ORF">AB0H04_39730</name>
</gene>
<dbReference type="EMBL" id="JBFAEG010000042">
    <property type="protein sequence ID" value="MEU5712889.1"/>
    <property type="molecule type" value="Genomic_DNA"/>
</dbReference>
<dbReference type="Proteomes" id="UP001551011">
    <property type="component" value="Unassembled WGS sequence"/>
</dbReference>
<proteinExistence type="predicted"/>
<evidence type="ECO:0008006" key="3">
    <source>
        <dbReference type="Google" id="ProtNLM"/>
    </source>
</evidence>
<keyword evidence="2" id="KW-1185">Reference proteome</keyword>
<protein>
    <recommendedName>
        <fullName evidence="3">SnoaL-like domain-containing protein</fullName>
    </recommendedName>
</protein>
<accession>A0ABV3ALQ3</accession>
<evidence type="ECO:0000313" key="1">
    <source>
        <dbReference type="EMBL" id="MEU5712889.1"/>
    </source>
</evidence>
<name>A0ABV3ALQ3_9ACTN</name>
<sequence length="53" mass="6104">METRSLADDVLLGCLDVDFGFTDRPAIHVAHSVVLKRVSDRWYIVHHQVTRLD</sequence>
<dbReference type="RefSeq" id="WP_167347968.1">
    <property type="nucleotide sequence ID" value="NZ_JBEXDP010000209.1"/>
</dbReference>
<comment type="caution">
    <text evidence="1">The sequence shown here is derived from an EMBL/GenBank/DDBJ whole genome shotgun (WGS) entry which is preliminary data.</text>
</comment>